<gene>
    <name evidence="2" type="ORF">DYP60_01035</name>
</gene>
<dbReference type="Gene3D" id="1.10.3210.10">
    <property type="entry name" value="Hypothetical protein af1432"/>
    <property type="match status" value="2"/>
</dbReference>
<name>A0A372MLJ9_9SPIR</name>
<protein>
    <submittedName>
        <fullName evidence="2">HD domain-containing protein</fullName>
    </submittedName>
</protein>
<evidence type="ECO:0000313" key="3">
    <source>
        <dbReference type="Proteomes" id="UP000264002"/>
    </source>
</evidence>
<organism evidence="2 3">
    <name type="scientific">Sphaerochaeta halotolerans</name>
    <dbReference type="NCBI Taxonomy" id="2293840"/>
    <lineage>
        <taxon>Bacteria</taxon>
        <taxon>Pseudomonadati</taxon>
        <taxon>Spirochaetota</taxon>
        <taxon>Spirochaetia</taxon>
        <taxon>Spirochaetales</taxon>
        <taxon>Sphaerochaetaceae</taxon>
        <taxon>Sphaerochaeta</taxon>
    </lineage>
</organism>
<dbReference type="InterPro" id="IPR006674">
    <property type="entry name" value="HD_domain"/>
</dbReference>
<sequence>MNATLIKTISEMVEQACASERNKIGYELWKSHIKPMIPIAQELAVVHKADEEIVTLAVLLHDLAEVEDIAKREFYPNSAAQRAREVLAMYQYPVDKTELVARCIQNHTADLNIPEEQCVADAHELIKIVDIPSLFYDAYHHEHLGIAEGKNWVESCWAQVSPLSQSLYQDRYTLARHLTQGNVCKPYSYETDLERTLSELVEKACMSEKNVYGYGMWENHICPMVPIGNALSELHGADAEIVRIAILLHDLAGIEDYSKAADHHIHGAQRAKHLLQEAGYPSDKTDLVARCILHHRGSVILPKETPEERCLADADAVAHMSDLPSLFFMAYEKKGLGFEDGKKWVKKKILRDWQKMSEIARQSYCNQYDAIMHILVS</sequence>
<reference evidence="2 3" key="2">
    <citation type="submission" date="2018-09" db="EMBL/GenBank/DDBJ databases">
        <title>Genome of Sphaerochaeta halotolerans strain 4-11.</title>
        <authorList>
            <person name="Nazina T.N."/>
            <person name="Sokolova D.S."/>
        </authorList>
    </citation>
    <scope>NUCLEOTIDE SEQUENCE [LARGE SCALE GENOMIC DNA]</scope>
    <source>
        <strain evidence="2 3">4-11</strain>
    </source>
</reference>
<feature type="domain" description="HD" evidence="1">
    <location>
        <begin position="220"/>
        <end position="318"/>
    </location>
</feature>
<accession>A0A372MLJ9</accession>
<dbReference type="PANTHER" id="PTHR35569">
    <property type="entry name" value="CYANAMIDE HYDRATASE DDI2-RELATED"/>
    <property type="match status" value="1"/>
</dbReference>
<keyword evidence="3" id="KW-1185">Reference proteome</keyword>
<dbReference type="Pfam" id="PF01966">
    <property type="entry name" value="HD"/>
    <property type="match status" value="1"/>
</dbReference>
<dbReference type="AlphaFoldDB" id="A0A372MLJ9"/>
<reference evidence="3" key="1">
    <citation type="submission" date="2018-08" db="EMBL/GenBank/DDBJ databases">
        <authorList>
            <person name="Grouzdev D.S."/>
            <person name="Krutkina M.S."/>
        </authorList>
    </citation>
    <scope>NUCLEOTIDE SEQUENCE [LARGE SCALE GENOMIC DNA]</scope>
    <source>
        <strain evidence="3">4-11</strain>
    </source>
</reference>
<dbReference type="Proteomes" id="UP000264002">
    <property type="component" value="Unassembled WGS sequence"/>
</dbReference>
<proteinExistence type="predicted"/>
<dbReference type="PANTHER" id="PTHR35569:SF1">
    <property type="entry name" value="CYANAMIDE HYDRATASE DDI2-RELATED"/>
    <property type="match status" value="1"/>
</dbReference>
<dbReference type="SUPFAM" id="SSF109604">
    <property type="entry name" value="HD-domain/PDEase-like"/>
    <property type="match status" value="2"/>
</dbReference>
<dbReference type="RefSeq" id="WP_117329007.1">
    <property type="nucleotide sequence ID" value="NZ_QUWK01000001.1"/>
</dbReference>
<evidence type="ECO:0000313" key="2">
    <source>
        <dbReference type="EMBL" id="RFU96186.1"/>
    </source>
</evidence>
<comment type="caution">
    <text evidence="2">The sequence shown here is derived from an EMBL/GenBank/DDBJ whole genome shotgun (WGS) entry which is preliminary data.</text>
</comment>
<evidence type="ECO:0000259" key="1">
    <source>
        <dbReference type="Pfam" id="PF01966"/>
    </source>
</evidence>
<dbReference type="EMBL" id="QUWK01000001">
    <property type="protein sequence ID" value="RFU96186.1"/>
    <property type="molecule type" value="Genomic_DNA"/>
</dbReference>